<evidence type="ECO:0000313" key="3">
    <source>
        <dbReference type="EMBL" id="GFO46199.1"/>
    </source>
</evidence>
<feature type="region of interest" description="Disordered" evidence="1">
    <location>
        <begin position="477"/>
        <end position="593"/>
    </location>
</feature>
<keyword evidence="2" id="KW-0472">Membrane</keyword>
<dbReference type="AlphaFoldDB" id="A0AAV4DQC7"/>
<evidence type="ECO:0000256" key="1">
    <source>
        <dbReference type="SAM" id="MobiDB-lite"/>
    </source>
</evidence>
<reference evidence="3 4" key="1">
    <citation type="journal article" date="2021" name="Elife">
        <title>Chloroplast acquisition without the gene transfer in kleptoplastic sea slugs, Plakobranchus ocellatus.</title>
        <authorList>
            <person name="Maeda T."/>
            <person name="Takahashi S."/>
            <person name="Yoshida T."/>
            <person name="Shimamura S."/>
            <person name="Takaki Y."/>
            <person name="Nagai Y."/>
            <person name="Toyoda A."/>
            <person name="Suzuki Y."/>
            <person name="Arimoto A."/>
            <person name="Ishii H."/>
            <person name="Satoh N."/>
            <person name="Nishiyama T."/>
            <person name="Hasebe M."/>
            <person name="Maruyama T."/>
            <person name="Minagawa J."/>
            <person name="Obokata J."/>
            <person name="Shigenobu S."/>
        </authorList>
    </citation>
    <scope>NUCLEOTIDE SEQUENCE [LARGE SCALE GENOMIC DNA]</scope>
</reference>
<organism evidence="3 4">
    <name type="scientific">Plakobranchus ocellatus</name>
    <dbReference type="NCBI Taxonomy" id="259542"/>
    <lineage>
        <taxon>Eukaryota</taxon>
        <taxon>Metazoa</taxon>
        <taxon>Spiralia</taxon>
        <taxon>Lophotrochozoa</taxon>
        <taxon>Mollusca</taxon>
        <taxon>Gastropoda</taxon>
        <taxon>Heterobranchia</taxon>
        <taxon>Euthyneura</taxon>
        <taxon>Panpulmonata</taxon>
        <taxon>Sacoglossa</taxon>
        <taxon>Placobranchoidea</taxon>
        <taxon>Plakobranchidae</taxon>
        <taxon>Plakobranchus</taxon>
    </lineage>
</organism>
<accession>A0AAV4DQC7</accession>
<proteinExistence type="predicted"/>
<evidence type="ECO:0000256" key="2">
    <source>
        <dbReference type="SAM" id="Phobius"/>
    </source>
</evidence>
<keyword evidence="2" id="KW-1133">Transmembrane helix</keyword>
<name>A0AAV4DQC7_9GAST</name>
<gene>
    <name evidence="3" type="ORF">PoB_007270400</name>
</gene>
<comment type="caution">
    <text evidence="3">The sequence shown here is derived from an EMBL/GenBank/DDBJ whole genome shotgun (WGS) entry which is preliminary data.</text>
</comment>
<keyword evidence="2" id="KW-0812">Transmembrane</keyword>
<keyword evidence="4" id="KW-1185">Reference proteome</keyword>
<feature type="compositionally biased region" description="Low complexity" evidence="1">
    <location>
        <begin position="484"/>
        <end position="497"/>
    </location>
</feature>
<protein>
    <submittedName>
        <fullName evidence="3">Uncharacterized protein</fullName>
    </submittedName>
</protein>
<feature type="compositionally biased region" description="Low complexity" evidence="1">
    <location>
        <begin position="318"/>
        <end position="329"/>
    </location>
</feature>
<dbReference type="EMBL" id="BLXT01008169">
    <property type="protein sequence ID" value="GFO46199.1"/>
    <property type="molecule type" value="Genomic_DNA"/>
</dbReference>
<sequence length="593" mass="65120">MALPEYNIAASSKTQDEKFFYQLLPIACVFVIATLSGAACGWLTQRKGRNQISAAPPREVLVMAAGGGRKGCVLMSKYPERSVYSPGDAWSVTNGHTILEVTNTTLPSILVTPPSPPKSDISIGSCGDLLIIEDNSGERDKENHIWSSFDRSVLSSDEEGGELCEDVPGGNLVGGRKFDVCGTTGNEHGVLSKNIKGEKSIQKYEVFKSQIPAVLDTRSEQITTCLSIESDNSGCSLTQEIRKENKMNCVEVSASGTKLNQNGVEMKEDDGKASIGDRKSAICDSNGMGNASISNSCSSMGSNSNIINDNESRRKINNNKSNNKNSDNIMPQNQDKENTRTVSDGEIRAVPEVRFSLDLVSQPKNHFPDYTDVFPVDEIPLAEPNTERKVYVRSNTFPVKSFRSGHHGVNGHLAVSGLSASSGFLHPNAALHRQPRFSQCHTTHSYISPNQHHRFSYNHDHHQQTGSKYMHTLFSHQESTDLCESSPESSQPTSPSQHRPNDDHDHHNHYHSTPHLPPPPGDSSTILATLTESSQLSISTNDTKTQTASASSTYLEDEDDDFDLQQYSPRPRLSSLEPGTRKTDFKFKRPKKS</sequence>
<dbReference type="Proteomes" id="UP000735302">
    <property type="component" value="Unassembled WGS sequence"/>
</dbReference>
<feature type="compositionally biased region" description="Polar residues" evidence="1">
    <location>
        <begin position="522"/>
        <end position="553"/>
    </location>
</feature>
<feature type="transmembrane region" description="Helical" evidence="2">
    <location>
        <begin position="20"/>
        <end position="43"/>
    </location>
</feature>
<evidence type="ECO:0000313" key="4">
    <source>
        <dbReference type="Proteomes" id="UP000735302"/>
    </source>
</evidence>
<feature type="region of interest" description="Disordered" evidence="1">
    <location>
        <begin position="296"/>
        <end position="342"/>
    </location>
</feature>
<feature type="compositionally biased region" description="Low complexity" evidence="1">
    <location>
        <begin position="296"/>
        <end position="309"/>
    </location>
</feature>